<accession>A0ABV8P4L7</accession>
<comment type="caution">
    <text evidence="2">The sequence shown here is derived from an EMBL/GenBank/DDBJ whole genome shotgun (WGS) entry which is preliminary data.</text>
</comment>
<dbReference type="RefSeq" id="WP_217966713.1">
    <property type="nucleotide sequence ID" value="NZ_JAHTBN010000019.1"/>
</dbReference>
<feature type="transmembrane region" description="Helical" evidence="1">
    <location>
        <begin position="43"/>
        <end position="62"/>
    </location>
</feature>
<dbReference type="EMBL" id="JBHSBV010000008">
    <property type="protein sequence ID" value="MFC4203080.1"/>
    <property type="molecule type" value="Genomic_DNA"/>
</dbReference>
<proteinExistence type="predicted"/>
<evidence type="ECO:0000313" key="2">
    <source>
        <dbReference type="EMBL" id="MFC4203080.1"/>
    </source>
</evidence>
<name>A0ABV8P4L7_9BURK</name>
<keyword evidence="3" id="KW-1185">Reference proteome</keyword>
<evidence type="ECO:0000256" key="1">
    <source>
        <dbReference type="SAM" id="Phobius"/>
    </source>
</evidence>
<dbReference type="PANTHER" id="PTHR34703">
    <property type="entry name" value="ANTIPORTER SUBUNIT MNHG2-RELATED"/>
    <property type="match status" value="1"/>
</dbReference>
<keyword evidence="1" id="KW-1133">Transmembrane helix</keyword>
<gene>
    <name evidence="2" type="primary">mnhG</name>
    <name evidence="2" type="ORF">ACFOY1_19185</name>
</gene>
<keyword evidence="1" id="KW-0472">Membrane</keyword>
<dbReference type="InterPro" id="IPR005133">
    <property type="entry name" value="PhaG_MnhG_YufB"/>
</dbReference>
<dbReference type="Proteomes" id="UP001595848">
    <property type="component" value="Unassembled WGS sequence"/>
</dbReference>
<organism evidence="2 3">
    <name type="scientific">Candidimonas humi</name>
    <dbReference type="NCBI Taxonomy" id="683355"/>
    <lineage>
        <taxon>Bacteria</taxon>
        <taxon>Pseudomonadati</taxon>
        <taxon>Pseudomonadota</taxon>
        <taxon>Betaproteobacteria</taxon>
        <taxon>Burkholderiales</taxon>
        <taxon>Alcaligenaceae</taxon>
        <taxon>Candidimonas</taxon>
    </lineage>
</organism>
<dbReference type="PANTHER" id="PTHR34703:SF1">
    <property type="entry name" value="ANTIPORTER SUBUNIT MNHG2-RELATED"/>
    <property type="match status" value="1"/>
</dbReference>
<dbReference type="NCBIfam" id="TIGR01300">
    <property type="entry name" value="CPA3_mnhG_phaG"/>
    <property type="match status" value="1"/>
</dbReference>
<dbReference type="Pfam" id="PF03334">
    <property type="entry name" value="PhaG_MnhG_YufB"/>
    <property type="match status" value="1"/>
</dbReference>
<reference evidence="3" key="1">
    <citation type="journal article" date="2019" name="Int. J. Syst. Evol. Microbiol.">
        <title>The Global Catalogue of Microorganisms (GCM) 10K type strain sequencing project: providing services to taxonomists for standard genome sequencing and annotation.</title>
        <authorList>
            <consortium name="The Broad Institute Genomics Platform"/>
            <consortium name="The Broad Institute Genome Sequencing Center for Infectious Disease"/>
            <person name="Wu L."/>
            <person name="Ma J."/>
        </authorList>
    </citation>
    <scope>NUCLEOTIDE SEQUENCE [LARGE SCALE GENOMIC DNA]</scope>
    <source>
        <strain evidence="3">LMG 24813</strain>
    </source>
</reference>
<feature type="transmembrane region" description="Helical" evidence="1">
    <location>
        <begin position="74"/>
        <end position="92"/>
    </location>
</feature>
<protein>
    <submittedName>
        <fullName evidence="2">Monovalent cation/H(+) antiporter subunit G</fullName>
    </submittedName>
</protein>
<evidence type="ECO:0000313" key="3">
    <source>
        <dbReference type="Proteomes" id="UP001595848"/>
    </source>
</evidence>
<sequence length="110" mass="11457">MNELPLWASLPAALLLVAGGLLALTGSLGLLKFKNFYARIHAPTLGSTLGAVAVLLASLLISSARAGHLVLNELLLVPLLFISAPVTAMLLMQAARKRDARHAEPPSPSA</sequence>
<feature type="transmembrane region" description="Helical" evidence="1">
    <location>
        <begin position="6"/>
        <end position="31"/>
    </location>
</feature>
<keyword evidence="1" id="KW-0812">Transmembrane</keyword>